<organism evidence="1 2">
    <name type="scientific">Prorocentrum cordatum</name>
    <dbReference type="NCBI Taxonomy" id="2364126"/>
    <lineage>
        <taxon>Eukaryota</taxon>
        <taxon>Sar</taxon>
        <taxon>Alveolata</taxon>
        <taxon>Dinophyceae</taxon>
        <taxon>Prorocentrales</taxon>
        <taxon>Prorocentraceae</taxon>
        <taxon>Prorocentrum</taxon>
    </lineage>
</organism>
<reference evidence="1" key="1">
    <citation type="submission" date="2023-10" db="EMBL/GenBank/DDBJ databases">
        <authorList>
            <person name="Chen Y."/>
            <person name="Shah S."/>
            <person name="Dougan E. K."/>
            <person name="Thang M."/>
            <person name="Chan C."/>
        </authorList>
    </citation>
    <scope>NUCLEOTIDE SEQUENCE [LARGE SCALE GENOMIC DNA]</scope>
</reference>
<evidence type="ECO:0008006" key="3">
    <source>
        <dbReference type="Google" id="ProtNLM"/>
    </source>
</evidence>
<proteinExistence type="predicted"/>
<comment type="caution">
    <text evidence="1">The sequence shown here is derived from an EMBL/GenBank/DDBJ whole genome shotgun (WGS) entry which is preliminary data.</text>
</comment>
<dbReference type="Proteomes" id="UP001189429">
    <property type="component" value="Unassembled WGS sequence"/>
</dbReference>
<evidence type="ECO:0000313" key="1">
    <source>
        <dbReference type="EMBL" id="CAK0872973.1"/>
    </source>
</evidence>
<gene>
    <name evidence="1" type="ORF">PCOR1329_LOCUS58285</name>
</gene>
<sequence>MHYGSGARKERQKIAKDKVTFIELGGLPIKVQLVTQQKALGTIIAAGGAMGPEVCLRVNRALGSARPMEKHILRRKKLPTKAKLKCAHALSTSSLTYHHRVWNGLNKKDRDQIAAKYMGPSRVAAPLPNTNTPGKHIATSEAIARTGVLDSDAHQMAARLGYLPRLLNHAPAILPQLLDNQRQRKGTWGHMITQDFAFFRKHLPRDRWPSKDLQYSDIIAWARLEPEHFTNAVKAATTAYLLYMRDQAQLESTEGADLTDGIDETKYICYVCGRTATEQGMAAHMGRDHADSEKLRRWATGTARRCCQTEFHTCPRLLKHLAAAHRCRKSWHAWRAMAMDPPAGQQIADNLSAIATTTADNKKSGRHATFSGIPAYKIDIAPLPILETSPIFPKLCAAIQPIKHQPTAPKTPEPVTRPLLVFITDRPRQPGDFQQIMAKGAVASESGMDDCTIDTNSDCEAPTSYRDFQLVRDRIQKGEIAAIYAEMPTRTWYYSDRASTRRSKETQLKDTAAENFDFAAAALLDDIIITRWGFTVASEAPTSDMRTSYDGYLCYSHKEDIVIGDSASNDHSEEHSCNSHHVYDY</sequence>
<keyword evidence="2" id="KW-1185">Reference proteome</keyword>
<name>A0ABN9VIC5_9DINO</name>
<dbReference type="EMBL" id="CAUYUJ010017224">
    <property type="protein sequence ID" value="CAK0872973.1"/>
    <property type="molecule type" value="Genomic_DNA"/>
</dbReference>
<protein>
    <recommendedName>
        <fullName evidence="3">C2H2-type domain-containing protein</fullName>
    </recommendedName>
</protein>
<evidence type="ECO:0000313" key="2">
    <source>
        <dbReference type="Proteomes" id="UP001189429"/>
    </source>
</evidence>
<accession>A0ABN9VIC5</accession>